<reference evidence="1" key="1">
    <citation type="journal article" date="2019" name="bioRxiv">
        <title>The Genome of the Zebra Mussel, Dreissena polymorpha: A Resource for Invasive Species Research.</title>
        <authorList>
            <person name="McCartney M.A."/>
            <person name="Auch B."/>
            <person name="Kono T."/>
            <person name="Mallez S."/>
            <person name="Zhang Y."/>
            <person name="Obille A."/>
            <person name="Becker A."/>
            <person name="Abrahante J.E."/>
            <person name="Garbe J."/>
            <person name="Badalamenti J.P."/>
            <person name="Herman A."/>
            <person name="Mangelson H."/>
            <person name="Liachko I."/>
            <person name="Sullivan S."/>
            <person name="Sone E.D."/>
            <person name="Koren S."/>
            <person name="Silverstein K.A.T."/>
            <person name="Beckman K.B."/>
            <person name="Gohl D.M."/>
        </authorList>
    </citation>
    <scope>NUCLEOTIDE SEQUENCE</scope>
    <source>
        <strain evidence="1">Duluth1</strain>
        <tissue evidence="1">Whole animal</tissue>
    </source>
</reference>
<organism evidence="1 2">
    <name type="scientific">Dreissena polymorpha</name>
    <name type="common">Zebra mussel</name>
    <name type="synonym">Mytilus polymorpha</name>
    <dbReference type="NCBI Taxonomy" id="45954"/>
    <lineage>
        <taxon>Eukaryota</taxon>
        <taxon>Metazoa</taxon>
        <taxon>Spiralia</taxon>
        <taxon>Lophotrochozoa</taxon>
        <taxon>Mollusca</taxon>
        <taxon>Bivalvia</taxon>
        <taxon>Autobranchia</taxon>
        <taxon>Heteroconchia</taxon>
        <taxon>Euheterodonta</taxon>
        <taxon>Imparidentia</taxon>
        <taxon>Neoheterodontei</taxon>
        <taxon>Myida</taxon>
        <taxon>Dreissenoidea</taxon>
        <taxon>Dreissenidae</taxon>
        <taxon>Dreissena</taxon>
    </lineage>
</organism>
<protein>
    <submittedName>
        <fullName evidence="1">Uncharacterized protein</fullName>
    </submittedName>
</protein>
<dbReference type="EMBL" id="JAIWYP010000002">
    <property type="protein sequence ID" value="KAH3866783.1"/>
    <property type="molecule type" value="Genomic_DNA"/>
</dbReference>
<evidence type="ECO:0000313" key="2">
    <source>
        <dbReference type="Proteomes" id="UP000828390"/>
    </source>
</evidence>
<evidence type="ECO:0000313" key="1">
    <source>
        <dbReference type="EMBL" id="KAH3866783.1"/>
    </source>
</evidence>
<gene>
    <name evidence="1" type="ORF">DPMN_029888</name>
</gene>
<proteinExistence type="predicted"/>
<accession>A0A9D4LY27</accession>
<keyword evidence="2" id="KW-1185">Reference proteome</keyword>
<name>A0A9D4LY27_DREPO</name>
<comment type="caution">
    <text evidence="1">The sequence shown here is derived from an EMBL/GenBank/DDBJ whole genome shotgun (WGS) entry which is preliminary data.</text>
</comment>
<feature type="non-terminal residue" evidence="1">
    <location>
        <position position="73"/>
    </location>
</feature>
<sequence>EGLYGKRNRLQLLPSSLISEKQALLPTPAGIIGIFAGKKSVYKDGGGLHDTGGGNDNLLFNSKDQVEVRLHRR</sequence>
<dbReference type="AlphaFoldDB" id="A0A9D4LY27"/>
<dbReference type="Proteomes" id="UP000828390">
    <property type="component" value="Unassembled WGS sequence"/>
</dbReference>
<reference evidence="1" key="2">
    <citation type="submission" date="2020-11" db="EMBL/GenBank/DDBJ databases">
        <authorList>
            <person name="McCartney M.A."/>
            <person name="Auch B."/>
            <person name="Kono T."/>
            <person name="Mallez S."/>
            <person name="Becker A."/>
            <person name="Gohl D.M."/>
            <person name="Silverstein K.A.T."/>
            <person name="Koren S."/>
            <person name="Bechman K.B."/>
            <person name="Herman A."/>
            <person name="Abrahante J.E."/>
            <person name="Garbe J."/>
        </authorList>
    </citation>
    <scope>NUCLEOTIDE SEQUENCE</scope>
    <source>
        <strain evidence="1">Duluth1</strain>
        <tissue evidence="1">Whole animal</tissue>
    </source>
</reference>